<dbReference type="EMBL" id="CP097253">
    <property type="protein sequence ID" value="UUR08731.1"/>
    <property type="molecule type" value="Genomic_DNA"/>
</dbReference>
<feature type="transmembrane region" description="Helical" evidence="1">
    <location>
        <begin position="30"/>
        <end position="52"/>
    </location>
</feature>
<feature type="transmembrane region" description="Helical" evidence="1">
    <location>
        <begin position="64"/>
        <end position="89"/>
    </location>
</feature>
<accession>A0ABY5N2C6</accession>
<proteinExistence type="predicted"/>
<organism evidence="2 3">
    <name type="scientific">Sphingomonas glaciei</name>
    <dbReference type="NCBI Taxonomy" id="2938948"/>
    <lineage>
        <taxon>Bacteria</taxon>
        <taxon>Pseudomonadati</taxon>
        <taxon>Pseudomonadota</taxon>
        <taxon>Alphaproteobacteria</taxon>
        <taxon>Sphingomonadales</taxon>
        <taxon>Sphingomonadaceae</taxon>
        <taxon>Sphingomonas</taxon>
    </lineage>
</organism>
<dbReference type="RefSeq" id="WP_249504502.1">
    <property type="nucleotide sequence ID" value="NZ_CP097253.1"/>
</dbReference>
<evidence type="ECO:0000256" key="1">
    <source>
        <dbReference type="SAM" id="Phobius"/>
    </source>
</evidence>
<evidence type="ECO:0000313" key="2">
    <source>
        <dbReference type="EMBL" id="UUR08731.1"/>
    </source>
</evidence>
<keyword evidence="1" id="KW-0812">Transmembrane</keyword>
<reference evidence="2 3" key="1">
    <citation type="submission" date="2022-05" db="EMBL/GenBank/DDBJ databases">
        <title>S8-45 Sphingomonas ultraviolaceadurans.</title>
        <authorList>
            <person name="Liu Y."/>
        </authorList>
    </citation>
    <scope>NUCLEOTIDE SEQUENCE [LARGE SCALE GENOMIC DNA]</scope>
    <source>
        <strain evidence="2 3">S8-45</strain>
    </source>
</reference>
<name>A0ABY5N2C6_9SPHN</name>
<gene>
    <name evidence="2" type="ORF">M1K48_03605</name>
</gene>
<sequence length="97" mass="9856">MKWILFIAVFGAGFGLGAWRAGNKAVSLLKAAGLLPLVLLALTAVMVGYILLTADSGDGFAGLAAASVVVLGVIMSLLALTGGMFGAWYRRAGAGER</sequence>
<keyword evidence="1" id="KW-0472">Membrane</keyword>
<protein>
    <submittedName>
        <fullName evidence="2">Uncharacterized protein</fullName>
    </submittedName>
</protein>
<dbReference type="Proteomes" id="UP000831921">
    <property type="component" value="Chromosome"/>
</dbReference>
<keyword evidence="1" id="KW-1133">Transmembrane helix</keyword>
<keyword evidence="3" id="KW-1185">Reference proteome</keyword>
<evidence type="ECO:0000313" key="3">
    <source>
        <dbReference type="Proteomes" id="UP000831921"/>
    </source>
</evidence>